<gene>
    <name evidence="2" type="ORF">SDC9_207174</name>
</gene>
<protein>
    <submittedName>
        <fullName evidence="2">Uncharacterized protein</fullName>
    </submittedName>
</protein>
<evidence type="ECO:0000313" key="2">
    <source>
        <dbReference type="EMBL" id="MPN59453.1"/>
    </source>
</evidence>
<organism evidence="2">
    <name type="scientific">bioreactor metagenome</name>
    <dbReference type="NCBI Taxonomy" id="1076179"/>
    <lineage>
        <taxon>unclassified sequences</taxon>
        <taxon>metagenomes</taxon>
        <taxon>ecological metagenomes</taxon>
    </lineage>
</organism>
<dbReference type="EMBL" id="VSSQ01133481">
    <property type="protein sequence ID" value="MPN59453.1"/>
    <property type="molecule type" value="Genomic_DNA"/>
</dbReference>
<proteinExistence type="predicted"/>
<feature type="compositionally biased region" description="Basic and acidic residues" evidence="1">
    <location>
        <begin position="77"/>
        <end position="86"/>
    </location>
</feature>
<evidence type="ECO:0000256" key="1">
    <source>
        <dbReference type="SAM" id="MobiDB-lite"/>
    </source>
</evidence>
<reference evidence="2" key="1">
    <citation type="submission" date="2019-08" db="EMBL/GenBank/DDBJ databases">
        <authorList>
            <person name="Kucharzyk K."/>
            <person name="Murdoch R.W."/>
            <person name="Higgins S."/>
            <person name="Loffler F."/>
        </authorList>
    </citation>
    <scope>NUCLEOTIDE SEQUENCE</scope>
</reference>
<dbReference type="AlphaFoldDB" id="A0A645JIK4"/>
<name>A0A645JIK4_9ZZZZ</name>
<feature type="region of interest" description="Disordered" evidence="1">
    <location>
        <begin position="77"/>
        <end position="121"/>
    </location>
</feature>
<accession>A0A645JIK4</accession>
<comment type="caution">
    <text evidence="2">The sequence shown here is derived from an EMBL/GenBank/DDBJ whole genome shotgun (WGS) entry which is preliminary data.</text>
</comment>
<feature type="compositionally biased region" description="Gly residues" evidence="1">
    <location>
        <begin position="87"/>
        <end position="96"/>
    </location>
</feature>
<sequence length="121" mass="12482">MQLATKLARPHGVLVRSAVGVVRHAHHQRMRLPLADALARLLQAGLLGVGTDGGQRIGPAQKSRAHGDPGALEAEIESKKGLELRRNGGGGDGRGAGAAHAWPASGESIHACRPSSARARS</sequence>
<feature type="region of interest" description="Disordered" evidence="1">
    <location>
        <begin position="52"/>
        <end position="71"/>
    </location>
</feature>